<accession>A0A5Q2WC06</accession>
<reference evidence="3 4" key="1">
    <citation type="submission" date="2019-09" db="EMBL/GenBank/DDBJ databases">
        <authorList>
            <person name="Barrows A.R."/>
            <person name="Franco J.W."/>
            <person name="Javier C.J."/>
            <person name="Lucero K.A."/>
            <person name="Madrid E.R."/>
            <person name="Margerin I.A.R."/>
            <person name="Moore C.L."/>
            <person name="Neustel K.S."/>
            <person name="Ornellas N.W."/>
            <person name="Oshiro K."/>
            <person name="Severson C.G."/>
            <person name="Vavra L.H."/>
            <person name="Wilcer A."/>
            <person name="Donachie S.P."/>
            <person name="Reed F.A."/>
            <person name="Palecanda S."/>
            <person name="Chong R.A."/>
            <person name="Porter M.L."/>
            <person name="Washington J.M."/>
            <person name="Garlena R.A."/>
            <person name="Russell D.A."/>
            <person name="Pope W.H."/>
            <person name="Jacobs-Sera D."/>
            <person name="Hatfull G.F."/>
        </authorList>
    </citation>
    <scope>NUCLEOTIDE SEQUENCE [LARGE SCALE GENOMIC DNA]</scope>
</reference>
<proteinExistence type="predicted"/>
<sequence>MGKHEAVPSQVANPWRAVWRTVLEVGIPAFGLVLFAGPAVLQILAEELGAVLPAGLIAWLLGAAAALTAAAAALTRIMALPRVNELLSRIKADAGAPKPPVLPRDPDVDVRGTE</sequence>
<feature type="transmembrane region" description="Helical" evidence="2">
    <location>
        <begin position="56"/>
        <end position="79"/>
    </location>
</feature>
<dbReference type="Proteomes" id="UP000394254">
    <property type="component" value="Segment"/>
</dbReference>
<dbReference type="KEGG" id="vg:55814200"/>
<keyword evidence="2" id="KW-0472">Membrane</keyword>
<feature type="compositionally biased region" description="Basic and acidic residues" evidence="1">
    <location>
        <begin position="104"/>
        <end position="114"/>
    </location>
</feature>
<dbReference type="GeneID" id="55814200"/>
<feature type="transmembrane region" description="Helical" evidence="2">
    <location>
        <begin position="21"/>
        <end position="44"/>
    </location>
</feature>
<evidence type="ECO:0000313" key="3">
    <source>
        <dbReference type="EMBL" id="QGH74511.1"/>
    </source>
</evidence>
<evidence type="ECO:0000313" key="4">
    <source>
        <dbReference type="Proteomes" id="UP000394254"/>
    </source>
</evidence>
<dbReference type="RefSeq" id="YP_009884832.1">
    <property type="nucleotide sequence ID" value="NC_049473.1"/>
</dbReference>
<name>A0A5Q2WC06_9CAUD</name>
<keyword evidence="2" id="KW-1133">Transmembrane helix</keyword>
<dbReference type="EMBL" id="MN484600">
    <property type="protein sequence ID" value="QGH74511.1"/>
    <property type="molecule type" value="Genomic_DNA"/>
</dbReference>
<keyword evidence="2" id="KW-0812">Transmembrane</keyword>
<evidence type="ECO:0000256" key="1">
    <source>
        <dbReference type="SAM" id="MobiDB-lite"/>
    </source>
</evidence>
<evidence type="ECO:0000256" key="2">
    <source>
        <dbReference type="SAM" id="Phobius"/>
    </source>
</evidence>
<gene>
    <name evidence="3" type="primary">24</name>
    <name evidence="3" type="ORF">SEA_KULEANA_24</name>
</gene>
<feature type="region of interest" description="Disordered" evidence="1">
    <location>
        <begin position="94"/>
        <end position="114"/>
    </location>
</feature>
<organism evidence="3 4">
    <name type="scientific">Arthrobacter phage Kuleana</name>
    <dbReference type="NCBI Taxonomy" id="2653270"/>
    <lineage>
        <taxon>Viruses</taxon>
        <taxon>Duplodnaviria</taxon>
        <taxon>Heunggongvirae</taxon>
        <taxon>Uroviricota</taxon>
        <taxon>Caudoviricetes</taxon>
        <taxon>Kuleanavirus</taxon>
        <taxon>Kuleanavirus kuleana</taxon>
    </lineage>
</organism>
<protein>
    <submittedName>
        <fullName evidence="3">Uncharacterized protein</fullName>
    </submittedName>
</protein>
<keyword evidence="4" id="KW-1185">Reference proteome</keyword>